<name>A0A1A8P716_9TELE</name>
<feature type="non-terminal residue" evidence="1">
    <location>
        <position position="97"/>
    </location>
</feature>
<sequence length="97" mass="10663">KIVLVNSTRIQSTGLVERSSARCREKPVTRMILNKKSPLSVLITNIPQQREYASVLATQHLQKPQNSDEPVERRAASAQLMKTTPAAAAAEYSCGTQ</sequence>
<gene>
    <name evidence="1" type="primary">Nfu_g_1_023450</name>
</gene>
<evidence type="ECO:0000313" key="1">
    <source>
        <dbReference type="EMBL" id="SBR77048.1"/>
    </source>
</evidence>
<dbReference type="AlphaFoldDB" id="A0A1A8P716"/>
<feature type="non-terminal residue" evidence="1">
    <location>
        <position position="1"/>
    </location>
</feature>
<dbReference type="EMBL" id="HAEH01005641">
    <property type="protein sequence ID" value="SBR77048.1"/>
    <property type="molecule type" value="Transcribed_RNA"/>
</dbReference>
<organism evidence="1">
    <name type="scientific">Nothobranchius rachovii</name>
    <name type="common">bluefin notho</name>
    <dbReference type="NCBI Taxonomy" id="451742"/>
    <lineage>
        <taxon>Eukaryota</taxon>
        <taxon>Metazoa</taxon>
        <taxon>Chordata</taxon>
        <taxon>Craniata</taxon>
        <taxon>Vertebrata</taxon>
        <taxon>Euteleostomi</taxon>
        <taxon>Actinopterygii</taxon>
        <taxon>Neopterygii</taxon>
        <taxon>Teleostei</taxon>
        <taxon>Neoteleostei</taxon>
        <taxon>Acanthomorphata</taxon>
        <taxon>Ovalentaria</taxon>
        <taxon>Atherinomorphae</taxon>
        <taxon>Cyprinodontiformes</taxon>
        <taxon>Nothobranchiidae</taxon>
        <taxon>Nothobranchius</taxon>
    </lineage>
</organism>
<proteinExistence type="predicted"/>
<reference evidence="1" key="2">
    <citation type="submission" date="2016-06" db="EMBL/GenBank/DDBJ databases">
        <title>The genome of a short-lived fish provides insights into sex chromosome evolution and the genetic control of aging.</title>
        <authorList>
            <person name="Reichwald K."/>
            <person name="Felder M."/>
            <person name="Petzold A."/>
            <person name="Koch P."/>
            <person name="Groth M."/>
            <person name="Platzer M."/>
        </authorList>
    </citation>
    <scope>NUCLEOTIDE SEQUENCE</scope>
    <source>
        <tissue evidence="1">Brain</tissue>
    </source>
</reference>
<accession>A0A1A8P716</accession>
<protein>
    <submittedName>
        <fullName evidence="1">Uncharacterized protein</fullName>
    </submittedName>
</protein>
<reference evidence="1" key="1">
    <citation type="submission" date="2016-05" db="EMBL/GenBank/DDBJ databases">
        <authorList>
            <person name="Lavstsen T."/>
            <person name="Jespersen J.S."/>
        </authorList>
    </citation>
    <scope>NUCLEOTIDE SEQUENCE</scope>
    <source>
        <tissue evidence="1">Brain</tissue>
    </source>
</reference>